<dbReference type="OrthoDB" id="2404998at2"/>
<dbReference type="KEGG" id="paek:D3873_04210"/>
<reference evidence="2" key="1">
    <citation type="submission" date="2018-09" db="EMBL/GenBank/DDBJ databases">
        <authorList>
            <person name="Zhu H."/>
        </authorList>
    </citation>
    <scope>NUCLEOTIDE SEQUENCE [LARGE SCALE GENOMIC DNA]</scope>
    <source>
        <strain evidence="2">K2R23-3</strain>
    </source>
</reference>
<evidence type="ECO:0000313" key="1">
    <source>
        <dbReference type="EMBL" id="AYC29120.1"/>
    </source>
</evidence>
<dbReference type="RefSeq" id="WP_119882861.1">
    <property type="nucleotide sequence ID" value="NZ_CP032418.1"/>
</dbReference>
<name>A0A385YRV8_9BACL</name>
<keyword evidence="2" id="KW-1185">Reference proteome</keyword>
<sequence length="166" mass="18869">MERIIPIKGNVKYTITLDPTVWIFDDRKIDLTTYFVEERVEIDPNLAYTKDMSAHWSREIMEGATVPPTLKTEKKYEKTKMLTGTFGILLEPFIKNAEPAADATQLIFETTDGIDHAFAFQDLNTILLQYSLEGKPLNEDGPVYVLKTDGSNRNNPIKNVSAIRVE</sequence>
<gene>
    <name evidence="1" type="ORF">D3873_04210</name>
</gene>
<dbReference type="AlphaFoldDB" id="A0A385YRV8"/>
<accession>A0A385YRV8</accession>
<evidence type="ECO:0000313" key="2">
    <source>
        <dbReference type="Proteomes" id="UP000265725"/>
    </source>
</evidence>
<proteinExistence type="predicted"/>
<protein>
    <submittedName>
        <fullName evidence="1">Peptidyl-prolyl cis-trans isomerase</fullName>
    </submittedName>
</protein>
<keyword evidence="1" id="KW-0413">Isomerase</keyword>
<dbReference type="EMBL" id="CP032418">
    <property type="protein sequence ID" value="AYC29120.1"/>
    <property type="molecule type" value="Genomic_DNA"/>
</dbReference>
<organism evidence="1 2">
    <name type="scientific">Paenisporosarcina cavernae</name>
    <dbReference type="NCBI Taxonomy" id="2320858"/>
    <lineage>
        <taxon>Bacteria</taxon>
        <taxon>Bacillati</taxon>
        <taxon>Bacillota</taxon>
        <taxon>Bacilli</taxon>
        <taxon>Bacillales</taxon>
        <taxon>Caryophanaceae</taxon>
        <taxon>Paenisporosarcina</taxon>
    </lineage>
</organism>
<dbReference type="Proteomes" id="UP000265725">
    <property type="component" value="Chromosome"/>
</dbReference>
<dbReference type="GO" id="GO:0016853">
    <property type="term" value="F:isomerase activity"/>
    <property type="evidence" value="ECO:0007669"/>
    <property type="project" value="UniProtKB-KW"/>
</dbReference>